<evidence type="ECO:0000313" key="1">
    <source>
        <dbReference type="EMBL" id="KAI5331834.1"/>
    </source>
</evidence>
<name>A0AAD4VWP0_PRUDU</name>
<reference evidence="1 2" key="1">
    <citation type="journal article" date="2022" name="G3 (Bethesda)">
        <title>Whole-genome sequence and methylome profiling of the almond [Prunus dulcis (Mill.) D.A. Webb] cultivar 'Nonpareil'.</title>
        <authorList>
            <person name="D'Amico-Willman K.M."/>
            <person name="Ouma W.Z."/>
            <person name="Meulia T."/>
            <person name="Sideli G.M."/>
            <person name="Gradziel T.M."/>
            <person name="Fresnedo-Ramirez J."/>
        </authorList>
    </citation>
    <scope>NUCLEOTIDE SEQUENCE [LARGE SCALE GENOMIC DNA]</scope>
    <source>
        <strain evidence="1">Clone GOH B32 T37-40</strain>
    </source>
</reference>
<organism evidence="1 2">
    <name type="scientific">Prunus dulcis</name>
    <name type="common">Almond</name>
    <name type="synonym">Amygdalus dulcis</name>
    <dbReference type="NCBI Taxonomy" id="3755"/>
    <lineage>
        <taxon>Eukaryota</taxon>
        <taxon>Viridiplantae</taxon>
        <taxon>Streptophyta</taxon>
        <taxon>Embryophyta</taxon>
        <taxon>Tracheophyta</taxon>
        <taxon>Spermatophyta</taxon>
        <taxon>Magnoliopsida</taxon>
        <taxon>eudicotyledons</taxon>
        <taxon>Gunneridae</taxon>
        <taxon>Pentapetalae</taxon>
        <taxon>rosids</taxon>
        <taxon>fabids</taxon>
        <taxon>Rosales</taxon>
        <taxon>Rosaceae</taxon>
        <taxon>Amygdaloideae</taxon>
        <taxon>Amygdaleae</taxon>
        <taxon>Prunus</taxon>
    </lineage>
</organism>
<proteinExistence type="predicted"/>
<sequence length="88" mass="9965">MKLSLQNKRELSDVSNLTSIITVENQWVFNWVPLIPWKGKAFTGGNSKAFQAGSWVPLIPCKVSVFGLKEWKFEVSGLNSWSCIYRTA</sequence>
<accession>A0AAD4VWP0</accession>
<dbReference type="EMBL" id="JAJFAZ020000004">
    <property type="protein sequence ID" value="KAI5331834.1"/>
    <property type="molecule type" value="Genomic_DNA"/>
</dbReference>
<comment type="caution">
    <text evidence="1">The sequence shown here is derived from an EMBL/GenBank/DDBJ whole genome shotgun (WGS) entry which is preliminary data.</text>
</comment>
<protein>
    <submittedName>
        <fullName evidence="1">Uncharacterized protein</fullName>
    </submittedName>
</protein>
<dbReference type="AlphaFoldDB" id="A0AAD4VWP0"/>
<gene>
    <name evidence="1" type="ORF">L3X38_021960</name>
</gene>
<evidence type="ECO:0000313" key="2">
    <source>
        <dbReference type="Proteomes" id="UP001054821"/>
    </source>
</evidence>
<keyword evidence="2" id="KW-1185">Reference proteome</keyword>
<dbReference type="Proteomes" id="UP001054821">
    <property type="component" value="Chromosome 4"/>
</dbReference>